<dbReference type="Proteomes" id="UP000317243">
    <property type="component" value="Unassembled WGS sequence"/>
</dbReference>
<evidence type="ECO:0000259" key="1">
    <source>
        <dbReference type="Pfam" id="PF04230"/>
    </source>
</evidence>
<evidence type="ECO:0000313" key="2">
    <source>
        <dbReference type="EMBL" id="TWT40609.1"/>
    </source>
</evidence>
<gene>
    <name evidence="2" type="ORF">KOR42_49160</name>
</gene>
<evidence type="ECO:0000313" key="3">
    <source>
        <dbReference type="Proteomes" id="UP000317243"/>
    </source>
</evidence>
<keyword evidence="3" id="KW-1185">Reference proteome</keyword>
<dbReference type="AlphaFoldDB" id="A0A5C5VSQ8"/>
<sequence length="451" mass="50824">MGLICPQQRVGYQPGKVQQCNAVSDEMRRRIFLQLSSGALLVAGLETALAEASDLEPRILLRSSWQTVNIGDIAHTPGVLRILRTHLPKAKVTLWPSNVDNGVEQLLLNEFPGLTIAKPGSEELKHAFNQCDFLLHGSGASIVAERDLIRWKKETGKPYGIYGITFPRKKSSATSDRTRKDMERSIQVLTDAQFVFFRDSKSLELAKSLDAKSPVMEFGPDGAFACDLRDDEKAEQFLAENKLEAGKFLCCIPRLRYTPYWTIKKGRAFDPVKHARNEEMKEHDHAPLRTAIERVVKETDKKILICPEDRTQMAVGKEMLYDKLPQKIRERVVWRPHYWLTGEAVSVYICSAGLFGNEMHSPIMCIGHGVPAIVCRFAEQTSKGYMWEDIGLNDWLFDHDSESDRKRIVPTVLKMAKENAAAKAKAAQAQKLVQQKQAETMRTLATALDLS</sequence>
<comment type="caution">
    <text evidence="2">The sequence shown here is derived from an EMBL/GenBank/DDBJ whole genome shotgun (WGS) entry which is preliminary data.</text>
</comment>
<protein>
    <submittedName>
        <fullName evidence="2">Polysaccharide pyruvyl transferase</fullName>
    </submittedName>
</protein>
<dbReference type="GO" id="GO:0016740">
    <property type="term" value="F:transferase activity"/>
    <property type="evidence" value="ECO:0007669"/>
    <property type="project" value="UniProtKB-KW"/>
</dbReference>
<dbReference type="EMBL" id="SIHI01000051">
    <property type="protein sequence ID" value="TWT40609.1"/>
    <property type="molecule type" value="Genomic_DNA"/>
</dbReference>
<keyword evidence="2" id="KW-0808">Transferase</keyword>
<organism evidence="2 3">
    <name type="scientific">Thalassoglobus neptunius</name>
    <dbReference type="NCBI Taxonomy" id="1938619"/>
    <lineage>
        <taxon>Bacteria</taxon>
        <taxon>Pseudomonadati</taxon>
        <taxon>Planctomycetota</taxon>
        <taxon>Planctomycetia</taxon>
        <taxon>Planctomycetales</taxon>
        <taxon>Planctomycetaceae</taxon>
        <taxon>Thalassoglobus</taxon>
    </lineage>
</organism>
<dbReference type="Pfam" id="PF04230">
    <property type="entry name" value="PS_pyruv_trans"/>
    <property type="match status" value="1"/>
</dbReference>
<dbReference type="InterPro" id="IPR007345">
    <property type="entry name" value="Polysacch_pyruvyl_Trfase"/>
</dbReference>
<reference evidence="2 3" key="1">
    <citation type="submission" date="2019-02" db="EMBL/GenBank/DDBJ databases">
        <title>Deep-cultivation of Planctomycetes and their phenomic and genomic characterization uncovers novel biology.</title>
        <authorList>
            <person name="Wiegand S."/>
            <person name="Jogler M."/>
            <person name="Boedeker C."/>
            <person name="Pinto D."/>
            <person name="Vollmers J."/>
            <person name="Rivas-Marin E."/>
            <person name="Kohn T."/>
            <person name="Peeters S.H."/>
            <person name="Heuer A."/>
            <person name="Rast P."/>
            <person name="Oberbeckmann S."/>
            <person name="Bunk B."/>
            <person name="Jeske O."/>
            <person name="Meyerdierks A."/>
            <person name="Storesund J.E."/>
            <person name="Kallscheuer N."/>
            <person name="Luecker S."/>
            <person name="Lage O.M."/>
            <person name="Pohl T."/>
            <person name="Merkel B.J."/>
            <person name="Hornburger P."/>
            <person name="Mueller R.-W."/>
            <person name="Bruemmer F."/>
            <person name="Labrenz M."/>
            <person name="Spormann A.M."/>
            <person name="Op Den Camp H."/>
            <person name="Overmann J."/>
            <person name="Amann R."/>
            <person name="Jetten M.S.M."/>
            <person name="Mascher T."/>
            <person name="Medema M.H."/>
            <person name="Devos D.P."/>
            <person name="Kaster A.-K."/>
            <person name="Ovreas L."/>
            <person name="Rohde M."/>
            <person name="Galperin M.Y."/>
            <person name="Jogler C."/>
        </authorList>
    </citation>
    <scope>NUCLEOTIDE SEQUENCE [LARGE SCALE GENOMIC DNA]</scope>
    <source>
        <strain evidence="2 3">KOR42</strain>
    </source>
</reference>
<accession>A0A5C5VSQ8</accession>
<name>A0A5C5VSQ8_9PLAN</name>
<proteinExistence type="predicted"/>
<feature type="domain" description="Polysaccharide pyruvyl transferase" evidence="1">
    <location>
        <begin position="69"/>
        <end position="375"/>
    </location>
</feature>